<sequence>MPPGEERIIESADKPVGANPVVTLPPGNNNFQADREAGPSISQQGKLGVGLFAAILPVDSALIWLNSKNRTQKNLSLHTTAISGAQRPENKHKNFSFKNKSIGMVKRGDLSSRIRSPSI</sequence>
<organism evidence="2 3">
    <name type="scientific">Lepeophtheirus salmonis</name>
    <name type="common">Salmon louse</name>
    <name type="synonym">Caligus salmonis</name>
    <dbReference type="NCBI Taxonomy" id="72036"/>
    <lineage>
        <taxon>Eukaryota</taxon>
        <taxon>Metazoa</taxon>
        <taxon>Ecdysozoa</taxon>
        <taxon>Arthropoda</taxon>
        <taxon>Crustacea</taxon>
        <taxon>Multicrustacea</taxon>
        <taxon>Hexanauplia</taxon>
        <taxon>Copepoda</taxon>
        <taxon>Siphonostomatoida</taxon>
        <taxon>Caligidae</taxon>
        <taxon>Lepeophtheirus</taxon>
    </lineage>
</organism>
<feature type="compositionally biased region" description="Basic and acidic residues" evidence="1">
    <location>
        <begin position="1"/>
        <end position="13"/>
    </location>
</feature>
<gene>
    <name evidence="2" type="ORF">LSAA_4764</name>
</gene>
<name>A0A7R8H4C2_LEPSM</name>
<evidence type="ECO:0000313" key="3">
    <source>
        <dbReference type="Proteomes" id="UP000675881"/>
    </source>
</evidence>
<protein>
    <submittedName>
        <fullName evidence="2">(salmon louse) hypothetical protein</fullName>
    </submittedName>
</protein>
<proteinExistence type="predicted"/>
<reference evidence="2" key="1">
    <citation type="submission" date="2021-02" db="EMBL/GenBank/DDBJ databases">
        <authorList>
            <person name="Bekaert M."/>
        </authorList>
    </citation>
    <scope>NUCLEOTIDE SEQUENCE</scope>
    <source>
        <strain evidence="2">IoA-00</strain>
    </source>
</reference>
<evidence type="ECO:0000313" key="2">
    <source>
        <dbReference type="EMBL" id="CAF2855069.1"/>
    </source>
</evidence>
<evidence type="ECO:0000256" key="1">
    <source>
        <dbReference type="SAM" id="MobiDB-lite"/>
    </source>
</evidence>
<dbReference type="EMBL" id="HG994593">
    <property type="protein sequence ID" value="CAF2855069.1"/>
    <property type="molecule type" value="Genomic_DNA"/>
</dbReference>
<keyword evidence="3" id="KW-1185">Reference proteome</keyword>
<feature type="region of interest" description="Disordered" evidence="1">
    <location>
        <begin position="81"/>
        <end position="100"/>
    </location>
</feature>
<accession>A0A7R8H4C2</accession>
<feature type="region of interest" description="Disordered" evidence="1">
    <location>
        <begin position="1"/>
        <end position="20"/>
    </location>
</feature>
<dbReference type="AlphaFoldDB" id="A0A7R8H4C2"/>
<dbReference type="Proteomes" id="UP000675881">
    <property type="component" value="Chromosome 14"/>
</dbReference>